<name>A0AAV7MBQ8_PLEWA</name>
<organism evidence="2 3">
    <name type="scientific">Pleurodeles waltl</name>
    <name type="common">Iberian ribbed newt</name>
    <dbReference type="NCBI Taxonomy" id="8319"/>
    <lineage>
        <taxon>Eukaryota</taxon>
        <taxon>Metazoa</taxon>
        <taxon>Chordata</taxon>
        <taxon>Craniata</taxon>
        <taxon>Vertebrata</taxon>
        <taxon>Euteleostomi</taxon>
        <taxon>Amphibia</taxon>
        <taxon>Batrachia</taxon>
        <taxon>Caudata</taxon>
        <taxon>Salamandroidea</taxon>
        <taxon>Salamandridae</taxon>
        <taxon>Pleurodelinae</taxon>
        <taxon>Pleurodeles</taxon>
    </lineage>
</organism>
<comment type="caution">
    <text evidence="2">The sequence shown here is derived from an EMBL/GenBank/DDBJ whole genome shotgun (WGS) entry which is preliminary data.</text>
</comment>
<feature type="compositionally biased region" description="Basic residues" evidence="1">
    <location>
        <begin position="31"/>
        <end position="41"/>
    </location>
</feature>
<feature type="region of interest" description="Disordered" evidence="1">
    <location>
        <begin position="1"/>
        <end position="70"/>
    </location>
</feature>
<dbReference type="Proteomes" id="UP001066276">
    <property type="component" value="Chromosome 10"/>
</dbReference>
<keyword evidence="3" id="KW-1185">Reference proteome</keyword>
<protein>
    <submittedName>
        <fullName evidence="2">Uncharacterized protein</fullName>
    </submittedName>
</protein>
<gene>
    <name evidence="2" type="ORF">NDU88_005055</name>
</gene>
<dbReference type="EMBL" id="JANPWB010000014">
    <property type="protein sequence ID" value="KAJ1099964.1"/>
    <property type="molecule type" value="Genomic_DNA"/>
</dbReference>
<sequence>VSQSPREELVQCQSSPKDSGGPAPAVTASRPQKKKKRKQCRKGGQPLAKVPASQGDSAPVGENSKSGTGK</sequence>
<reference evidence="2" key="1">
    <citation type="journal article" date="2022" name="bioRxiv">
        <title>Sequencing and chromosome-scale assembly of the giantPleurodeles waltlgenome.</title>
        <authorList>
            <person name="Brown T."/>
            <person name="Elewa A."/>
            <person name="Iarovenko S."/>
            <person name="Subramanian E."/>
            <person name="Araus A.J."/>
            <person name="Petzold A."/>
            <person name="Susuki M."/>
            <person name="Suzuki K.-i.T."/>
            <person name="Hayashi T."/>
            <person name="Toyoda A."/>
            <person name="Oliveira C."/>
            <person name="Osipova E."/>
            <person name="Leigh N.D."/>
            <person name="Simon A."/>
            <person name="Yun M.H."/>
        </authorList>
    </citation>
    <scope>NUCLEOTIDE SEQUENCE</scope>
    <source>
        <strain evidence="2">20211129_DDA</strain>
        <tissue evidence="2">Liver</tissue>
    </source>
</reference>
<proteinExistence type="predicted"/>
<evidence type="ECO:0000313" key="2">
    <source>
        <dbReference type="EMBL" id="KAJ1099964.1"/>
    </source>
</evidence>
<evidence type="ECO:0000313" key="3">
    <source>
        <dbReference type="Proteomes" id="UP001066276"/>
    </source>
</evidence>
<dbReference type="AlphaFoldDB" id="A0AAV7MBQ8"/>
<accession>A0AAV7MBQ8</accession>
<feature type="non-terminal residue" evidence="2">
    <location>
        <position position="70"/>
    </location>
</feature>
<evidence type="ECO:0000256" key="1">
    <source>
        <dbReference type="SAM" id="MobiDB-lite"/>
    </source>
</evidence>
<feature type="non-terminal residue" evidence="2">
    <location>
        <position position="1"/>
    </location>
</feature>